<reference evidence="2 3" key="1">
    <citation type="submission" date="2024-09" db="EMBL/GenBank/DDBJ databases">
        <authorList>
            <person name="Sun Q."/>
            <person name="Mori K."/>
        </authorList>
    </citation>
    <scope>NUCLEOTIDE SEQUENCE [LARGE SCALE GENOMIC DNA]</scope>
    <source>
        <strain evidence="2 3">CCM 7415</strain>
    </source>
</reference>
<dbReference type="RefSeq" id="WP_019953097.1">
    <property type="nucleotide sequence ID" value="NZ_JBHLVX010000063.1"/>
</dbReference>
<dbReference type="PANTHER" id="PTHR42695">
    <property type="entry name" value="GLUTAMINE AMIDOTRANSFERASE YLR126C-RELATED"/>
    <property type="match status" value="1"/>
</dbReference>
<proteinExistence type="predicted"/>
<dbReference type="Pfam" id="PF00117">
    <property type="entry name" value="GATase"/>
    <property type="match status" value="1"/>
</dbReference>
<comment type="caution">
    <text evidence="2">The sequence shown here is derived from an EMBL/GenBank/DDBJ whole genome shotgun (WGS) entry which is preliminary data.</text>
</comment>
<dbReference type="PANTHER" id="PTHR42695:SF5">
    <property type="entry name" value="GLUTAMINE AMIDOTRANSFERASE YLR126C-RELATED"/>
    <property type="match status" value="1"/>
</dbReference>
<evidence type="ECO:0000313" key="2">
    <source>
        <dbReference type="EMBL" id="MFC0269616.1"/>
    </source>
</evidence>
<organism evidence="2 3">
    <name type="scientific">Kushneria aurantia</name>
    <dbReference type="NCBI Taxonomy" id="504092"/>
    <lineage>
        <taxon>Bacteria</taxon>
        <taxon>Pseudomonadati</taxon>
        <taxon>Pseudomonadota</taxon>
        <taxon>Gammaproteobacteria</taxon>
        <taxon>Oceanospirillales</taxon>
        <taxon>Halomonadaceae</taxon>
        <taxon>Kushneria</taxon>
    </lineage>
</organism>
<name>A0ABV6G875_9GAMM</name>
<evidence type="ECO:0000313" key="3">
    <source>
        <dbReference type="Proteomes" id="UP001589814"/>
    </source>
</evidence>
<gene>
    <name evidence="2" type="ORF">ACFFHW_16740</name>
</gene>
<evidence type="ECO:0000259" key="1">
    <source>
        <dbReference type="Pfam" id="PF00117"/>
    </source>
</evidence>
<accession>A0ABV6G875</accession>
<dbReference type="InterPro" id="IPR017926">
    <property type="entry name" value="GATASE"/>
</dbReference>
<dbReference type="EMBL" id="JBHLVX010000063">
    <property type="protein sequence ID" value="MFC0269616.1"/>
    <property type="molecule type" value="Genomic_DNA"/>
</dbReference>
<dbReference type="InterPro" id="IPR029062">
    <property type="entry name" value="Class_I_gatase-like"/>
</dbReference>
<keyword evidence="3" id="KW-1185">Reference proteome</keyword>
<dbReference type="Proteomes" id="UP001589814">
    <property type="component" value="Unassembled WGS sequence"/>
</dbReference>
<dbReference type="Gene3D" id="3.40.50.880">
    <property type="match status" value="1"/>
</dbReference>
<protein>
    <submittedName>
        <fullName evidence="2">Type 1 glutamine amidotransferase</fullName>
    </submittedName>
</protein>
<keyword evidence="2" id="KW-0315">Glutamine amidotransferase</keyword>
<dbReference type="InterPro" id="IPR044992">
    <property type="entry name" value="ChyE-like"/>
</dbReference>
<feature type="domain" description="Glutamine amidotransferase" evidence="1">
    <location>
        <begin position="24"/>
        <end position="174"/>
    </location>
</feature>
<sequence length="224" mass="24942">MHIYFLQHAPHLGPARMADWLTSMGHSFNCCRLDNDEVPPQLSSFDALIVLGASEQIAPHGWMKREQRLIERTLNSSKPILGIGFGAELIAEALGAIVSPNTRPEFGWQQLRGNPDGDIDLPERFEAFLWHRRVFGLPEGAVSIGASDASPLQGFSWDGARVLAMLCHLEATQQWARALIEHDSERLPAPGSGVQSVDEMLADERRFALQAALLDRVMIDWLRL</sequence>
<dbReference type="SUPFAM" id="SSF52317">
    <property type="entry name" value="Class I glutamine amidotransferase-like"/>
    <property type="match status" value="1"/>
</dbReference>
<dbReference type="CDD" id="cd01741">
    <property type="entry name" value="GATase1_1"/>
    <property type="match status" value="1"/>
</dbReference>